<evidence type="ECO:0000313" key="9">
    <source>
        <dbReference type="EMBL" id="RED63826.1"/>
    </source>
</evidence>
<feature type="transmembrane region" description="Helical" evidence="7">
    <location>
        <begin position="183"/>
        <end position="203"/>
    </location>
</feature>
<dbReference type="Pfam" id="PF03176">
    <property type="entry name" value="MMPL"/>
    <property type="match status" value="2"/>
</dbReference>
<evidence type="ECO:0000313" key="10">
    <source>
        <dbReference type="Proteomes" id="UP000256869"/>
    </source>
</evidence>
<feature type="domain" description="Membrane transport protein MMPL" evidence="8">
    <location>
        <begin position="561"/>
        <end position="814"/>
    </location>
</feature>
<feature type="transmembrane region" description="Helical" evidence="7">
    <location>
        <begin position="749"/>
        <end position="771"/>
    </location>
</feature>
<dbReference type="AlphaFoldDB" id="A0A3D9IRU6"/>
<evidence type="ECO:0000256" key="1">
    <source>
        <dbReference type="ARBA" id="ARBA00004651"/>
    </source>
</evidence>
<name>A0A3D9IRU6_9BACL</name>
<proteinExistence type="inferred from homology"/>
<feature type="transmembrane region" description="Helical" evidence="7">
    <location>
        <begin position="290"/>
        <end position="313"/>
    </location>
</feature>
<dbReference type="EMBL" id="QRDY01000003">
    <property type="protein sequence ID" value="RED63826.1"/>
    <property type="molecule type" value="Genomic_DNA"/>
</dbReference>
<feature type="transmembrane region" description="Helical" evidence="7">
    <location>
        <begin position="319"/>
        <end position="341"/>
    </location>
</feature>
<feature type="transmembrane region" description="Helical" evidence="7">
    <location>
        <begin position="375"/>
        <end position="392"/>
    </location>
</feature>
<evidence type="ECO:0000256" key="6">
    <source>
        <dbReference type="ARBA" id="ARBA00023136"/>
    </source>
</evidence>
<evidence type="ECO:0000259" key="8">
    <source>
        <dbReference type="Pfam" id="PF03176"/>
    </source>
</evidence>
<dbReference type="GO" id="GO:0005886">
    <property type="term" value="C:plasma membrane"/>
    <property type="evidence" value="ECO:0007669"/>
    <property type="project" value="UniProtKB-SubCell"/>
</dbReference>
<dbReference type="PANTHER" id="PTHR33406">
    <property type="entry name" value="MEMBRANE PROTEIN MJ1562-RELATED"/>
    <property type="match status" value="1"/>
</dbReference>
<feature type="transmembrane region" description="Helical" evidence="7">
    <location>
        <begin position="705"/>
        <end position="728"/>
    </location>
</feature>
<sequence>MDHYMNGVSRFRWLIVALWLATASFSLFALPDLQSIVRKTEQKFLPSDAESVQATQLMQRINPSVRALSNAVIVVSREKGLRDADLRWIEQLLELLESKKTELHISSVLSAQSHPELAERLTSEDGTTRLAVVSMPEADFEDATKVTLNELKGLLKSVPQGVSAVLTGSAPLSQDFQQTSETGLRRTELLTIGLVILILLFVFRSPITPIIPLFTIGTSFVISRGLIGMSAGFGVPVSHFTESFLIAVLFGAGTDYCILIVQRYREELRTGTDGNRLAAMTRMMKGVTPTIVFSASTVFAAFLLIGFADFGLYRSAVGVAIGMLVTVLAALTLAPAMLLVFGKACFWPLRQSNSSERESPKLWARLASLTSRRSAIILLSTFIILAPLTLLFQGKRSFDDISEINPELGSVVGFRLVERTFSPGEVFPVTMVVTSTASMRTTSGLAALEQASSDLTRVDNVGEVRSAVRPLGRKPEQLTIPGQLRKPNVEDLIESMIKDQRLMIEGLQTLASSAAPLSQGLIGIVPAIRQLENGFSKLIASQLGGIGRVTGSNENAGRGPGSIDSVSGANEQALDYYISPDGLTTKIEVILESNPYSDSSINSIPVISERLRDSLASTAIADPSVFVTGVSAKYYELRGISYRDFVYTGLLVLAGITLVLMLLLRSVIAPLYVLLSLGFNYWITMGILEFAFVKVLGYPGLSWTVSFFIFLIIVALGVDYAIFLMARFKEEYRPGGVVEAMSTAMRKTGGVIGSAALIMAGAFGALGFSGMDTLVQIGIGTLIGLLLYAVLFIALVVPSFAFLLGESNWWPFRKQADKK</sequence>
<evidence type="ECO:0000256" key="5">
    <source>
        <dbReference type="ARBA" id="ARBA00022989"/>
    </source>
</evidence>
<gene>
    <name evidence="9" type="ORF">DFP95_10366</name>
</gene>
<evidence type="ECO:0000256" key="7">
    <source>
        <dbReference type="SAM" id="Phobius"/>
    </source>
</evidence>
<dbReference type="Proteomes" id="UP000256869">
    <property type="component" value="Unassembled WGS sequence"/>
</dbReference>
<keyword evidence="10" id="KW-1185">Reference proteome</keyword>
<dbReference type="OrthoDB" id="9782006at2"/>
<feature type="transmembrane region" description="Helical" evidence="7">
    <location>
        <begin position="243"/>
        <end position="261"/>
    </location>
</feature>
<organism evidence="9 10">
    <name type="scientific">Cohnella lupini</name>
    <dbReference type="NCBI Taxonomy" id="1294267"/>
    <lineage>
        <taxon>Bacteria</taxon>
        <taxon>Bacillati</taxon>
        <taxon>Bacillota</taxon>
        <taxon>Bacilli</taxon>
        <taxon>Bacillales</taxon>
        <taxon>Paenibacillaceae</taxon>
        <taxon>Cohnella</taxon>
    </lineage>
</organism>
<keyword evidence="5 7" id="KW-1133">Transmembrane helix</keyword>
<feature type="transmembrane region" description="Helical" evidence="7">
    <location>
        <begin position="671"/>
        <end position="693"/>
    </location>
</feature>
<keyword evidence="6 7" id="KW-0472">Membrane</keyword>
<dbReference type="Gene3D" id="1.20.1640.10">
    <property type="entry name" value="Multidrug efflux transporter AcrB transmembrane domain"/>
    <property type="match status" value="2"/>
</dbReference>
<dbReference type="InterPro" id="IPR004869">
    <property type="entry name" value="MMPL_dom"/>
</dbReference>
<evidence type="ECO:0000256" key="2">
    <source>
        <dbReference type="ARBA" id="ARBA00010157"/>
    </source>
</evidence>
<dbReference type="PANTHER" id="PTHR33406:SF6">
    <property type="entry name" value="MEMBRANE PROTEIN YDGH-RELATED"/>
    <property type="match status" value="1"/>
</dbReference>
<feature type="domain" description="Membrane transport protein MMPL" evidence="8">
    <location>
        <begin position="44"/>
        <end position="375"/>
    </location>
</feature>
<comment type="caution">
    <text evidence="9">The sequence shown here is derived from an EMBL/GenBank/DDBJ whole genome shotgun (WGS) entry which is preliminary data.</text>
</comment>
<comment type="subcellular location">
    <subcellularLocation>
        <location evidence="1">Cell membrane</location>
        <topology evidence="1">Multi-pass membrane protein</topology>
    </subcellularLocation>
</comment>
<protein>
    <submittedName>
        <fullName evidence="9">RND superfamily putative drug exporter</fullName>
    </submittedName>
</protein>
<accession>A0A3D9IRU6</accession>
<keyword evidence="4 7" id="KW-0812">Transmembrane</keyword>
<dbReference type="InterPro" id="IPR050545">
    <property type="entry name" value="Mycobact_MmpL"/>
</dbReference>
<dbReference type="RefSeq" id="WP_115991941.1">
    <property type="nucleotide sequence ID" value="NZ_QRDY01000003.1"/>
</dbReference>
<dbReference type="SUPFAM" id="SSF82866">
    <property type="entry name" value="Multidrug efflux transporter AcrB transmembrane domain"/>
    <property type="match status" value="2"/>
</dbReference>
<feature type="transmembrane region" description="Helical" evidence="7">
    <location>
        <begin position="645"/>
        <end position="664"/>
    </location>
</feature>
<keyword evidence="3" id="KW-1003">Cell membrane</keyword>
<comment type="similarity">
    <text evidence="2">Belongs to the resistance-nodulation-cell division (RND) (TC 2.A.6) family. MmpL subfamily.</text>
</comment>
<reference evidence="9 10" key="1">
    <citation type="submission" date="2018-07" db="EMBL/GenBank/DDBJ databases">
        <title>Genomic Encyclopedia of Type Strains, Phase III (KMG-III): the genomes of soil and plant-associated and newly described type strains.</title>
        <authorList>
            <person name="Whitman W."/>
        </authorList>
    </citation>
    <scope>NUCLEOTIDE SEQUENCE [LARGE SCALE GENOMIC DNA]</scope>
    <source>
        <strain evidence="9 10">CECT 8236</strain>
    </source>
</reference>
<feature type="transmembrane region" description="Helical" evidence="7">
    <location>
        <begin position="777"/>
        <end position="804"/>
    </location>
</feature>
<evidence type="ECO:0000256" key="3">
    <source>
        <dbReference type="ARBA" id="ARBA00022475"/>
    </source>
</evidence>
<evidence type="ECO:0000256" key="4">
    <source>
        <dbReference type="ARBA" id="ARBA00022692"/>
    </source>
</evidence>